<gene>
    <name evidence="1" type="ORF">BKA05_003001</name>
</gene>
<organism evidence="1 2">
    <name type="scientific">Nocardioides marinus</name>
    <dbReference type="NCBI Taxonomy" id="374514"/>
    <lineage>
        <taxon>Bacteria</taxon>
        <taxon>Bacillati</taxon>
        <taxon>Actinomycetota</taxon>
        <taxon>Actinomycetes</taxon>
        <taxon>Propionibacteriales</taxon>
        <taxon>Nocardioidaceae</taxon>
        <taxon>Nocardioides</taxon>
    </lineage>
</organism>
<protein>
    <submittedName>
        <fullName evidence="1">Uncharacterized protein</fullName>
    </submittedName>
</protein>
<dbReference type="EMBL" id="JACBZI010000001">
    <property type="protein sequence ID" value="NYI11486.1"/>
    <property type="molecule type" value="Genomic_DNA"/>
</dbReference>
<reference evidence="1 2" key="1">
    <citation type="submission" date="2020-07" db="EMBL/GenBank/DDBJ databases">
        <title>Sequencing the genomes of 1000 actinobacteria strains.</title>
        <authorList>
            <person name="Klenk H.-P."/>
        </authorList>
    </citation>
    <scope>NUCLEOTIDE SEQUENCE [LARGE SCALE GENOMIC DNA]</scope>
    <source>
        <strain evidence="1 2">DSM 18248</strain>
    </source>
</reference>
<comment type="caution">
    <text evidence="1">The sequence shown here is derived from an EMBL/GenBank/DDBJ whole genome shotgun (WGS) entry which is preliminary data.</text>
</comment>
<dbReference type="Proteomes" id="UP000537326">
    <property type="component" value="Unassembled WGS sequence"/>
</dbReference>
<dbReference type="RefSeq" id="WP_179532172.1">
    <property type="nucleotide sequence ID" value="NZ_BAAAPP010000008.1"/>
</dbReference>
<evidence type="ECO:0000313" key="1">
    <source>
        <dbReference type="EMBL" id="NYI11486.1"/>
    </source>
</evidence>
<dbReference type="AlphaFoldDB" id="A0A7Z0C5V3"/>
<evidence type="ECO:0000313" key="2">
    <source>
        <dbReference type="Proteomes" id="UP000537326"/>
    </source>
</evidence>
<sequence length="530" mass="58348">MSDVGEPAHRIGVANLDAVEQTRTWLALGGPQATRTLVGALRTALLLADTVVLDRNQVFEGVFFIAMTPDRLAWELGLPPGAPLPLSVGLLNNAEASLWPRQQPPWLTEHGGSWALDEAAVRDLDRNYLAVPGDRQRVSSPMIALTGRYDGQVADGGLSVNAPAPSPAWQEQTDPAFLPPHLWSREPRDDVLAAETIRRGRLAWLEAMKTGRVAVEPWARAALQMGPALERALPTDPAVRRLAIELLALEEIVGHTEECGCVHADLSPSTNASGTDASRDVTASSGVCGRRHVGRRSLLVRWLDGLDVPELSPPRMGSAWEGATYETREAAFRWWSTAYYDAICERDGLRMLNLHGVGAATGAEAALEVAWGLRRPDPSRWERARSRLSRRSGGEQGDLVVEGEMVRHLRDLGPWKFASLREQDVVDRTELWKRPRNRDMFELALAVREAADQHEKRLRRIVVDLRRLLVVAVIAAAFAFKDAGFLPDRGGPVVAFWLVLGILAGFPWDAARSLLTMSPGDLESTLRIRE</sequence>
<keyword evidence="2" id="KW-1185">Reference proteome</keyword>
<proteinExistence type="predicted"/>
<accession>A0A7Z0C5V3</accession>
<name>A0A7Z0C5V3_9ACTN</name>